<keyword evidence="2" id="KW-1185">Reference proteome</keyword>
<evidence type="ECO:0000313" key="2">
    <source>
        <dbReference type="Proteomes" id="UP000799302"/>
    </source>
</evidence>
<name>A0A6A6U1B0_9PEZI</name>
<dbReference type="AlphaFoldDB" id="A0A6A6U1B0"/>
<gene>
    <name evidence="1" type="ORF">BT63DRAFT_417453</name>
</gene>
<dbReference type="Proteomes" id="UP000799302">
    <property type="component" value="Unassembled WGS sequence"/>
</dbReference>
<dbReference type="EMBL" id="MU004241">
    <property type="protein sequence ID" value="KAF2664908.1"/>
    <property type="molecule type" value="Genomic_DNA"/>
</dbReference>
<accession>A0A6A6U1B0</accession>
<organism evidence="1 2">
    <name type="scientific">Microthyrium microscopicum</name>
    <dbReference type="NCBI Taxonomy" id="703497"/>
    <lineage>
        <taxon>Eukaryota</taxon>
        <taxon>Fungi</taxon>
        <taxon>Dikarya</taxon>
        <taxon>Ascomycota</taxon>
        <taxon>Pezizomycotina</taxon>
        <taxon>Dothideomycetes</taxon>
        <taxon>Dothideomycetes incertae sedis</taxon>
        <taxon>Microthyriales</taxon>
        <taxon>Microthyriaceae</taxon>
        <taxon>Microthyrium</taxon>
    </lineage>
</organism>
<evidence type="ECO:0000313" key="1">
    <source>
        <dbReference type="EMBL" id="KAF2664908.1"/>
    </source>
</evidence>
<sequence length="152" mass="17165">MARTTTVAAVEATLISEYGMIAIFEQSIVEFLNCAENTPIWHVSVKFIDALQRIVRMTLDPQSSRFNNNVLLKLYDSPTSDITVIQSELNDLLQYVPNVRKHFAGFLSAPTKSKTHKNAARRYLCELTGLPFEFNEKAPTLSWTPTKKLSQA</sequence>
<protein>
    <submittedName>
        <fullName evidence="1">Uncharacterized protein</fullName>
    </submittedName>
</protein>
<proteinExistence type="predicted"/>
<reference evidence="1" key="1">
    <citation type="journal article" date="2020" name="Stud. Mycol.">
        <title>101 Dothideomycetes genomes: a test case for predicting lifestyles and emergence of pathogens.</title>
        <authorList>
            <person name="Haridas S."/>
            <person name="Albert R."/>
            <person name="Binder M."/>
            <person name="Bloem J."/>
            <person name="Labutti K."/>
            <person name="Salamov A."/>
            <person name="Andreopoulos B."/>
            <person name="Baker S."/>
            <person name="Barry K."/>
            <person name="Bills G."/>
            <person name="Bluhm B."/>
            <person name="Cannon C."/>
            <person name="Castanera R."/>
            <person name="Culley D."/>
            <person name="Daum C."/>
            <person name="Ezra D."/>
            <person name="Gonzalez J."/>
            <person name="Henrissat B."/>
            <person name="Kuo A."/>
            <person name="Liang C."/>
            <person name="Lipzen A."/>
            <person name="Lutzoni F."/>
            <person name="Magnuson J."/>
            <person name="Mondo S."/>
            <person name="Nolan M."/>
            <person name="Ohm R."/>
            <person name="Pangilinan J."/>
            <person name="Park H.-J."/>
            <person name="Ramirez L."/>
            <person name="Alfaro M."/>
            <person name="Sun H."/>
            <person name="Tritt A."/>
            <person name="Yoshinaga Y."/>
            <person name="Zwiers L.-H."/>
            <person name="Turgeon B."/>
            <person name="Goodwin S."/>
            <person name="Spatafora J."/>
            <person name="Crous P."/>
            <person name="Grigoriev I."/>
        </authorList>
    </citation>
    <scope>NUCLEOTIDE SEQUENCE</scope>
    <source>
        <strain evidence="1">CBS 115976</strain>
    </source>
</reference>